<keyword evidence="4 8" id="KW-0547">Nucleotide-binding</keyword>
<dbReference type="GO" id="GO:0005737">
    <property type="term" value="C:cytoplasm"/>
    <property type="evidence" value="ECO:0007669"/>
    <property type="project" value="UniProtKB-SubCell"/>
</dbReference>
<dbReference type="GO" id="GO:0006777">
    <property type="term" value="P:Mo-molybdopterin cofactor biosynthetic process"/>
    <property type="evidence" value="ECO:0007669"/>
    <property type="project" value="UniProtKB-KW"/>
</dbReference>
<dbReference type="InParanoid" id="W0RRN0"/>
<dbReference type="CDD" id="cd02503">
    <property type="entry name" value="MobA"/>
    <property type="match status" value="1"/>
</dbReference>
<evidence type="ECO:0000313" key="11">
    <source>
        <dbReference type="Proteomes" id="UP000019151"/>
    </source>
</evidence>
<dbReference type="InterPro" id="IPR025877">
    <property type="entry name" value="MobA-like_NTP_Trfase"/>
</dbReference>
<evidence type="ECO:0000313" key="10">
    <source>
        <dbReference type="EMBL" id="AHG93122.1"/>
    </source>
</evidence>
<dbReference type="AlphaFoldDB" id="W0RRN0"/>
<keyword evidence="10" id="KW-0614">Plasmid</keyword>
<comment type="catalytic activity">
    <reaction evidence="8">
        <text>Mo-molybdopterin + GTP + H(+) = Mo-molybdopterin guanine dinucleotide + diphosphate</text>
        <dbReference type="Rhea" id="RHEA:34243"/>
        <dbReference type="ChEBI" id="CHEBI:15378"/>
        <dbReference type="ChEBI" id="CHEBI:33019"/>
        <dbReference type="ChEBI" id="CHEBI:37565"/>
        <dbReference type="ChEBI" id="CHEBI:71302"/>
        <dbReference type="ChEBI" id="CHEBI:71310"/>
        <dbReference type="EC" id="2.7.7.77"/>
    </reaction>
</comment>
<protein>
    <recommendedName>
        <fullName evidence="8">Probable molybdenum cofactor guanylyltransferase</fullName>
        <shortName evidence="8">MoCo guanylyltransferase</shortName>
        <ecNumber evidence="8">2.7.7.77</ecNumber>
    </recommendedName>
    <alternativeName>
        <fullName evidence="8">GTP:molybdopterin guanylyltransferase</fullName>
    </alternativeName>
    <alternativeName>
        <fullName evidence="8">Mo-MPT guanylyltransferase</fullName>
    </alternativeName>
    <alternativeName>
        <fullName evidence="8">Molybdopterin guanylyltransferase</fullName>
    </alternativeName>
    <alternativeName>
        <fullName evidence="8">Molybdopterin-guanine dinucleotide synthase</fullName>
        <shortName evidence="8">MGD synthase</shortName>
    </alternativeName>
</protein>
<dbReference type="PATRIC" id="fig|861299.3.peg.5622"/>
<dbReference type="Proteomes" id="UP000019151">
    <property type="component" value="Plasmid 2"/>
</dbReference>
<dbReference type="FunCoup" id="W0RRN0">
    <property type="interactions" value="178"/>
</dbReference>
<dbReference type="Pfam" id="PF12804">
    <property type="entry name" value="NTP_transf_3"/>
    <property type="match status" value="1"/>
</dbReference>
<evidence type="ECO:0000256" key="6">
    <source>
        <dbReference type="ARBA" id="ARBA00023134"/>
    </source>
</evidence>
<dbReference type="PANTHER" id="PTHR19136:SF81">
    <property type="entry name" value="MOLYBDENUM COFACTOR GUANYLYLTRANSFERASE"/>
    <property type="match status" value="1"/>
</dbReference>
<keyword evidence="3 8" id="KW-0479">Metal-binding</keyword>
<evidence type="ECO:0000259" key="9">
    <source>
        <dbReference type="Pfam" id="PF12804"/>
    </source>
</evidence>
<evidence type="ECO:0000256" key="2">
    <source>
        <dbReference type="ARBA" id="ARBA00022679"/>
    </source>
</evidence>
<evidence type="ECO:0000256" key="3">
    <source>
        <dbReference type="ARBA" id="ARBA00022723"/>
    </source>
</evidence>
<proteinExistence type="inferred from homology"/>
<feature type="binding site" evidence="8">
    <location>
        <position position="98"/>
    </location>
    <ligand>
        <name>GTP</name>
        <dbReference type="ChEBI" id="CHEBI:37565"/>
    </ligand>
</feature>
<dbReference type="eggNOG" id="COG0746">
    <property type="taxonomic scope" value="Bacteria"/>
</dbReference>
<evidence type="ECO:0000256" key="5">
    <source>
        <dbReference type="ARBA" id="ARBA00022842"/>
    </source>
</evidence>
<comment type="domain">
    <text evidence="8">The N-terminal domain determines nucleotide recognition and specific binding, while the C-terminal domain determines the specific binding to the target protein.</text>
</comment>
<feature type="binding site" evidence="8">
    <location>
        <position position="98"/>
    </location>
    <ligand>
        <name>Mg(2+)</name>
        <dbReference type="ChEBI" id="CHEBI:18420"/>
    </ligand>
</feature>
<dbReference type="InterPro" id="IPR029044">
    <property type="entry name" value="Nucleotide-diphossugar_trans"/>
</dbReference>
<dbReference type="OrthoDB" id="9788394at2"/>
<keyword evidence="2 8" id="KW-0808">Transferase</keyword>
<accession>W0RRN0</accession>
<dbReference type="InterPro" id="IPR013482">
    <property type="entry name" value="Molybde_CF_guanTrfase"/>
</dbReference>
<keyword evidence="6 8" id="KW-0342">GTP-binding</keyword>
<dbReference type="EC" id="2.7.7.77" evidence="8"/>
<feature type="domain" description="MobA-like NTP transferase" evidence="9">
    <location>
        <begin position="8"/>
        <end position="160"/>
    </location>
</feature>
<keyword evidence="7 8" id="KW-0501">Molybdenum cofactor biosynthesis</keyword>
<feature type="binding site" evidence="8">
    <location>
        <begin position="11"/>
        <end position="13"/>
    </location>
    <ligand>
        <name>GTP</name>
        <dbReference type="ChEBI" id="CHEBI:37565"/>
    </ligand>
</feature>
<keyword evidence="11" id="KW-1185">Reference proteome</keyword>
<dbReference type="Gene3D" id="3.90.550.10">
    <property type="entry name" value="Spore Coat Polysaccharide Biosynthesis Protein SpsA, Chain A"/>
    <property type="match status" value="1"/>
</dbReference>
<sequence length="205" mass="21798">MLARPVTGVILAGGRATRFGGAPKGLARVGGERIVDRIARALRPACDELLLVANDEDARAWLPDVRVVRDVRPALGALGGLHTALTHAPDAALVVAWDMPFVTSALLRELRDRERADVDAVVPRGPDGAEPLCALYTRACLGAAERLLDAGERRARALAESVRTAWLDADEVARHGDPAVLLLSVNTPEDLAAAESLSRDEGRIV</sequence>
<evidence type="ECO:0000256" key="7">
    <source>
        <dbReference type="ARBA" id="ARBA00023150"/>
    </source>
</evidence>
<comment type="caution">
    <text evidence="8">Lacks conserved residue(s) required for the propagation of feature annotation.</text>
</comment>
<evidence type="ECO:0000256" key="4">
    <source>
        <dbReference type="ARBA" id="ARBA00022741"/>
    </source>
</evidence>
<dbReference type="EMBL" id="CP007130">
    <property type="protein sequence ID" value="AHG93122.1"/>
    <property type="molecule type" value="Genomic_DNA"/>
</dbReference>
<gene>
    <name evidence="8" type="primary">mobA</name>
    <name evidence="10" type="ORF">J421_5587</name>
</gene>
<comment type="cofactor">
    <cofactor evidence="8">
        <name>Mg(2+)</name>
        <dbReference type="ChEBI" id="CHEBI:18420"/>
    </cofactor>
</comment>
<geneLocation type="plasmid" evidence="10 11">
    <name>2</name>
</geneLocation>
<feature type="binding site" evidence="8">
    <location>
        <position position="70"/>
    </location>
    <ligand>
        <name>GTP</name>
        <dbReference type="ChEBI" id="CHEBI:37565"/>
    </ligand>
</feature>
<dbReference type="GO" id="GO:0061603">
    <property type="term" value="F:molybdenum cofactor guanylyltransferase activity"/>
    <property type="evidence" value="ECO:0007669"/>
    <property type="project" value="UniProtKB-EC"/>
</dbReference>
<keyword evidence="5 8" id="KW-0460">Magnesium</keyword>
<dbReference type="GO" id="GO:0005525">
    <property type="term" value="F:GTP binding"/>
    <property type="evidence" value="ECO:0007669"/>
    <property type="project" value="UniProtKB-UniRule"/>
</dbReference>
<dbReference type="SUPFAM" id="SSF53448">
    <property type="entry name" value="Nucleotide-diphospho-sugar transferases"/>
    <property type="match status" value="1"/>
</dbReference>
<reference evidence="10 11" key="1">
    <citation type="journal article" date="2014" name="Genome Announc.">
        <title>Genome Sequence and Methylome of Soil Bacterium Gemmatirosa kalamazoonensis KBS708T, a Member of the Rarely Cultivated Gemmatimonadetes Phylum.</title>
        <authorList>
            <person name="Debruyn J.M."/>
            <person name="Radosevich M."/>
            <person name="Wommack K.E."/>
            <person name="Polson S.W."/>
            <person name="Hauser L.J."/>
            <person name="Fawaz M.N."/>
            <person name="Korlach J."/>
            <person name="Tsai Y.C."/>
        </authorList>
    </citation>
    <scope>NUCLEOTIDE SEQUENCE [LARGE SCALE GENOMIC DNA]</scope>
    <source>
        <strain evidence="10 11">KBS708</strain>
        <plasmid evidence="11">Plasmid 2</plasmid>
    </source>
</reference>
<dbReference type="KEGG" id="gba:J421_5587"/>
<dbReference type="HAMAP" id="MF_00316">
    <property type="entry name" value="MobA"/>
    <property type="match status" value="1"/>
</dbReference>
<comment type="subcellular location">
    <subcellularLocation>
        <location evidence="8">Cytoplasm</location>
    </subcellularLocation>
</comment>
<dbReference type="GO" id="GO:0046872">
    <property type="term" value="F:metal ion binding"/>
    <property type="evidence" value="ECO:0007669"/>
    <property type="project" value="UniProtKB-KW"/>
</dbReference>
<evidence type="ECO:0000256" key="8">
    <source>
        <dbReference type="HAMAP-Rule" id="MF_00316"/>
    </source>
</evidence>
<comment type="function">
    <text evidence="8">Transfers a GMP moiety from GTP to Mo-molybdopterin (Mo-MPT) cofactor (Moco or molybdenum cofactor) to form Mo-molybdopterin guanine dinucleotide (Mo-MGD) cofactor.</text>
</comment>
<dbReference type="PANTHER" id="PTHR19136">
    <property type="entry name" value="MOLYBDENUM COFACTOR GUANYLYLTRANSFERASE"/>
    <property type="match status" value="1"/>
</dbReference>
<keyword evidence="1 8" id="KW-0963">Cytoplasm</keyword>
<dbReference type="HOGENOM" id="CLU_055597_2_1_0"/>
<evidence type="ECO:0000256" key="1">
    <source>
        <dbReference type="ARBA" id="ARBA00022490"/>
    </source>
</evidence>
<comment type="similarity">
    <text evidence="8">Belongs to the MobA family.</text>
</comment>
<feature type="binding site" evidence="8">
    <location>
        <position position="24"/>
    </location>
    <ligand>
        <name>GTP</name>
        <dbReference type="ChEBI" id="CHEBI:37565"/>
    </ligand>
</feature>
<organism evidence="10 11">
    <name type="scientific">Gemmatirosa kalamazoonensis</name>
    <dbReference type="NCBI Taxonomy" id="861299"/>
    <lineage>
        <taxon>Bacteria</taxon>
        <taxon>Pseudomonadati</taxon>
        <taxon>Gemmatimonadota</taxon>
        <taxon>Gemmatimonadia</taxon>
        <taxon>Gemmatimonadales</taxon>
        <taxon>Gemmatimonadaceae</taxon>
        <taxon>Gemmatirosa</taxon>
    </lineage>
</organism>
<dbReference type="RefSeq" id="WP_158508944.1">
    <property type="nucleotide sequence ID" value="NZ_CP007130.1"/>
</dbReference>
<name>W0RRN0_9BACT</name>